<dbReference type="Gene3D" id="3.40.190.10">
    <property type="entry name" value="Periplasmic binding protein-like II"/>
    <property type="match status" value="1"/>
</dbReference>
<dbReference type="Proteomes" id="UP000219689">
    <property type="component" value="Unassembled WGS sequence"/>
</dbReference>
<dbReference type="EMBL" id="NXNI01000002">
    <property type="protein sequence ID" value="PCR88892.1"/>
    <property type="molecule type" value="Genomic_DNA"/>
</dbReference>
<proteinExistence type="predicted"/>
<evidence type="ECO:0000313" key="2">
    <source>
        <dbReference type="Proteomes" id="UP000219689"/>
    </source>
</evidence>
<organism evidence="1 2">
    <name type="scientific">Natrinema ejinorense</name>
    <dbReference type="NCBI Taxonomy" id="373386"/>
    <lineage>
        <taxon>Archaea</taxon>
        <taxon>Methanobacteriati</taxon>
        <taxon>Methanobacteriota</taxon>
        <taxon>Stenosarchaea group</taxon>
        <taxon>Halobacteria</taxon>
        <taxon>Halobacteriales</taxon>
        <taxon>Natrialbaceae</taxon>
        <taxon>Natrinema</taxon>
    </lineage>
</organism>
<keyword evidence="2" id="KW-1185">Reference proteome</keyword>
<evidence type="ECO:0000313" key="1">
    <source>
        <dbReference type="EMBL" id="PCR88892.1"/>
    </source>
</evidence>
<dbReference type="SUPFAM" id="SSF53850">
    <property type="entry name" value="Periplasmic binding protein-like II"/>
    <property type="match status" value="1"/>
</dbReference>
<protein>
    <recommendedName>
        <fullName evidence="3">SsuA/THI5-like domain-containing protein</fullName>
    </recommendedName>
</protein>
<gene>
    <name evidence="1" type="ORF">CP557_20650</name>
</gene>
<name>A0A2A5QQ02_9EURY</name>
<dbReference type="AlphaFoldDB" id="A0A2A5QQ02"/>
<sequence length="324" mass="35530">MAPDGMMGVWMDHIVNETSILEDTMDEAGYEMTIDSSWEDAALFASGQATFSTFSSLEAAQLAGQRDQNLVVFGRIHPQYMGWMVDTGGDYDPDNTGSVQASIDALVEDDALVGIGAWNGGHVPTDTIAMDQVYGYEFSEEGGDFNVTTADYVAIPTLINDGELAAGSTSPEHGGARFLTDGQEDLTKLFWGADLAAEEGFGIPQLNSLVTTQEFWDQEQEAVEAFTDAFQQGIDWFLDDPKGHVLDNEDYIEMLGAQNAAQAEYIIDWGLNLEYDTDTQMVYEDVTMSEDAIAADREFIEYSESIGFVPEGWSENISFETISS</sequence>
<comment type="caution">
    <text evidence="1">The sequence shown here is derived from an EMBL/GenBank/DDBJ whole genome shotgun (WGS) entry which is preliminary data.</text>
</comment>
<reference evidence="1 2" key="1">
    <citation type="submission" date="2017-09" db="EMBL/GenBank/DDBJ databases">
        <title>Genome sequences of Natrinema ejinorence JCM 13890T.</title>
        <authorList>
            <person name="Roh S.W."/>
            <person name="Kim Y.B."/>
            <person name="Kim J.Y."/>
        </authorList>
    </citation>
    <scope>NUCLEOTIDE SEQUENCE [LARGE SCALE GENOMIC DNA]</scope>
    <source>
        <strain evidence="1 2">JCM 13890</strain>
    </source>
</reference>
<evidence type="ECO:0008006" key="3">
    <source>
        <dbReference type="Google" id="ProtNLM"/>
    </source>
</evidence>
<accession>A0A2A5QQ02</accession>